<feature type="region of interest" description="Disordered" evidence="1">
    <location>
        <begin position="89"/>
        <end position="125"/>
    </location>
</feature>
<feature type="compositionally biased region" description="Basic and acidic residues" evidence="1">
    <location>
        <begin position="89"/>
        <end position="119"/>
    </location>
</feature>
<evidence type="ECO:0000313" key="3">
    <source>
        <dbReference type="Proteomes" id="UP001178507"/>
    </source>
</evidence>
<reference evidence="2" key="1">
    <citation type="submission" date="2023-08" db="EMBL/GenBank/DDBJ databases">
        <authorList>
            <person name="Chen Y."/>
            <person name="Shah S."/>
            <person name="Dougan E. K."/>
            <person name="Thang M."/>
            <person name="Chan C."/>
        </authorList>
    </citation>
    <scope>NUCLEOTIDE SEQUENCE</scope>
</reference>
<sequence length="440" mass="48567">MGIDMSKAKEVKLKLLHAASDTPQSLSLSVLDTNTMLEIRKKVMQRLGETSLSQCKLVKRLATGGFQGLADDERLNKRRELLFLGRNLTEDDKPPVSEKKAKPVAEDDKLSASEKKAKPVAEVAAPKSASKVSNIKAKLNPPPRARRAAQPRELELQITHLLEADQQLRMGVSSDFLVRELKELIVAELGHGSPSSIILSSSGDDALRDELPLSSYERQIEGGLLIAGIELIPKKRKPQQVVLKLVHAANAGQSLSLTLDDSCSILQLRQEAMHRLNEKDLKNCKVVKRHGNGYASLPDGESLNGRTELLFLGRDLPSASGTTSNRNSDKELSLQELLKLLEDVYDAVRNETFQKSIERMKTEIRSNPSKARAMIGPIFASACSEPMRKRQLPVSKKGFDDLFARIWELRGRQDIVDSTREIEGLLGVEAGGWFGIDGSN</sequence>
<dbReference type="AlphaFoldDB" id="A0AA36IJM9"/>
<evidence type="ECO:0008006" key="4">
    <source>
        <dbReference type="Google" id="ProtNLM"/>
    </source>
</evidence>
<protein>
    <recommendedName>
        <fullName evidence="4">Ubiquitin-like domain-containing protein</fullName>
    </recommendedName>
</protein>
<dbReference type="Proteomes" id="UP001178507">
    <property type="component" value="Unassembled WGS sequence"/>
</dbReference>
<dbReference type="EMBL" id="CAUJNA010001787">
    <property type="protein sequence ID" value="CAJ1389022.1"/>
    <property type="molecule type" value="Genomic_DNA"/>
</dbReference>
<gene>
    <name evidence="2" type="ORF">EVOR1521_LOCUS14730</name>
</gene>
<keyword evidence="3" id="KW-1185">Reference proteome</keyword>
<organism evidence="2 3">
    <name type="scientific">Effrenium voratum</name>
    <dbReference type="NCBI Taxonomy" id="2562239"/>
    <lineage>
        <taxon>Eukaryota</taxon>
        <taxon>Sar</taxon>
        <taxon>Alveolata</taxon>
        <taxon>Dinophyceae</taxon>
        <taxon>Suessiales</taxon>
        <taxon>Symbiodiniaceae</taxon>
        <taxon>Effrenium</taxon>
    </lineage>
</organism>
<comment type="caution">
    <text evidence="2">The sequence shown here is derived from an EMBL/GenBank/DDBJ whole genome shotgun (WGS) entry which is preliminary data.</text>
</comment>
<evidence type="ECO:0000313" key="2">
    <source>
        <dbReference type="EMBL" id="CAJ1389022.1"/>
    </source>
</evidence>
<name>A0AA36IJM9_9DINO</name>
<proteinExistence type="predicted"/>
<accession>A0AA36IJM9</accession>
<evidence type="ECO:0000256" key="1">
    <source>
        <dbReference type="SAM" id="MobiDB-lite"/>
    </source>
</evidence>